<dbReference type="EMBL" id="JABAEB010000003">
    <property type="protein sequence ID" value="NLQ22369.1"/>
    <property type="molecule type" value="Genomic_DNA"/>
</dbReference>
<gene>
    <name evidence="1" type="ORF">HGO26_05685</name>
</gene>
<keyword evidence="2" id="KW-1185">Reference proteome</keyword>
<evidence type="ECO:0000313" key="2">
    <source>
        <dbReference type="Proteomes" id="UP000527352"/>
    </source>
</evidence>
<dbReference type="Proteomes" id="UP000527352">
    <property type="component" value="Unassembled WGS sequence"/>
</dbReference>
<reference evidence="1 2" key="1">
    <citation type="submission" date="2020-04" db="EMBL/GenBank/DDBJ databases">
        <title>The first description of lens atrophy caused by putative novel Shewanella sp. that is a new emerging pathogen for cultured rainbow trout?</title>
        <authorList>
            <person name="Saticioglu I.B."/>
            <person name="Duman M."/>
            <person name="Altun S."/>
        </authorList>
    </citation>
    <scope>NUCLEOTIDE SEQUENCE [LARGE SCALE GENOMIC DNA]</scope>
    <source>
        <strain evidence="1 2">S-1</strain>
    </source>
</reference>
<evidence type="ECO:0008006" key="3">
    <source>
        <dbReference type="Google" id="ProtNLM"/>
    </source>
</evidence>
<proteinExistence type="predicted"/>
<accession>A0ABX1KLH0</accession>
<name>A0ABX1KLH0_9GAMM</name>
<protein>
    <recommendedName>
        <fullName evidence="3">Tail fiber protein</fullName>
    </recommendedName>
</protein>
<evidence type="ECO:0000313" key="1">
    <source>
        <dbReference type="EMBL" id="NLQ22369.1"/>
    </source>
</evidence>
<organism evidence="1 2">
    <name type="scientific">Shewanella oncorhynchi</name>
    <dbReference type="NCBI Taxonomy" id="2726434"/>
    <lineage>
        <taxon>Bacteria</taxon>
        <taxon>Pseudomonadati</taxon>
        <taxon>Pseudomonadota</taxon>
        <taxon>Gammaproteobacteria</taxon>
        <taxon>Alteromonadales</taxon>
        <taxon>Shewanellaceae</taxon>
        <taxon>Shewanella</taxon>
    </lineage>
</organism>
<sequence length="867" mass="93209">MAFETISLGTQPAGTGGDTARTAFEKVNRNFIAADVLAAAMSQAQFEAIRAQNNEQFAASGFVHFGQQVIANAVNEGLTTSVTVPNNLWMGIHDAASGRGGKSKTKNPLLNFAGVTFYIDRLAQTYEYLNTIKFPQAPDGKTVYNKTTGVVTNYATAALAFAAAAADTVNLEVVTDRVDMWGFEAFLEEVNTTNPYVYPNGLIQSQATTMDGIATSASARPVTYYAVFDGDTGSKGKGLNYFVLSDANKKKVLSNSNNNLYYLDDGRLVQWRLRQRTFVGPLNGDWSYYDVSTTMGNPLGFSSTTAGVRPQGISNTKVDTVRNQYFSSVPTNAAVLRNDSLNLTGLYSVRNHSDANATNIEGKCYFLVCGTVNRLNQGAYHPSFNPSGTASWTSAQQPYWACTWDNKDTRTKLSGEPTNTAGCFTGALGTSNGGFGNIGTKSYDGYNHPDKRFYDAIYADGQGGVCRDMRYSANGVDLVDYAEADQRVKNGTCRGFENIGTIKAFVNNKLVKGPSSGTVFKIAKADITGDMSWVTSTSYNNLQPCNGALVVDGVSHIVESISNDIGNSWWWLYCRSNGVATTGMSVYGCIGPYITLSVGGSFLQTDVIGDPANILATPQLVNGWYGSWIPEIPDGIKDNFPLSRKYVGSGADILRTLTINNGVSFSSGLITLSSPALSQTQFDNMPANQITLYQYKAFAKQTENAANAVVYGGNLGVGQVFATSDSFLPAQNRGTLLKESLTGGTKGIGAAYTNGAVQVLSVKQLTMSSDKLLSGRAAYDVKHDEIVIDGNTTINGVKALSYNVNLNQQAFIQYAYTELKHNGTNWGDDGKVTIVDNQSTKTDLNGNTVLVGTAKLKEPIGWIKNKV</sequence>
<dbReference type="RefSeq" id="WP_168823861.1">
    <property type="nucleotide sequence ID" value="NZ_JABAEB010000003.1"/>
</dbReference>
<comment type="caution">
    <text evidence="1">The sequence shown here is derived from an EMBL/GenBank/DDBJ whole genome shotgun (WGS) entry which is preliminary data.</text>
</comment>